<feature type="region of interest" description="Disordered" evidence="2">
    <location>
        <begin position="55"/>
        <end position="75"/>
    </location>
</feature>
<feature type="coiled-coil region" evidence="1">
    <location>
        <begin position="88"/>
        <end position="115"/>
    </location>
</feature>
<gene>
    <name evidence="3" type="ORF">QYM36_019485</name>
</gene>
<dbReference type="EMBL" id="JAVRJZ010001296">
    <property type="protein sequence ID" value="KAK2701887.1"/>
    <property type="molecule type" value="Genomic_DNA"/>
</dbReference>
<protein>
    <submittedName>
        <fullName evidence="3">Uncharacterized protein</fullName>
    </submittedName>
</protein>
<keyword evidence="4" id="KW-1185">Reference proteome</keyword>
<accession>A0AA88HAK5</accession>
<sequence>MEEMSEEARSSPLKQTPWWDMKLNQNLQRWKEIQEDFSSDELISSQDLSVVFQQVAGSSGKKPKKTKQLKNEESHEMKSEIQLLISKLSEKDKLISELNSRIEHQEQRLQELEVKDRSLNLFVHGLRKKSGKTIELLRVKQSVSVSVCGNAKKPSSLPVVFSCSKESDIMKLVGKLKGSALRIYTDLVPNLNAFRAQLLAKAKALKDSKKYTYVQVRQIGTVEYRNASNEQWSDIDDSD</sequence>
<evidence type="ECO:0000256" key="2">
    <source>
        <dbReference type="SAM" id="MobiDB-lite"/>
    </source>
</evidence>
<evidence type="ECO:0000256" key="1">
    <source>
        <dbReference type="SAM" id="Coils"/>
    </source>
</evidence>
<dbReference type="Proteomes" id="UP001187531">
    <property type="component" value="Unassembled WGS sequence"/>
</dbReference>
<name>A0AA88HAK5_ARTSF</name>
<organism evidence="3 4">
    <name type="scientific">Artemia franciscana</name>
    <name type="common">Brine shrimp</name>
    <name type="synonym">Artemia sanfranciscana</name>
    <dbReference type="NCBI Taxonomy" id="6661"/>
    <lineage>
        <taxon>Eukaryota</taxon>
        <taxon>Metazoa</taxon>
        <taxon>Ecdysozoa</taxon>
        <taxon>Arthropoda</taxon>
        <taxon>Crustacea</taxon>
        <taxon>Branchiopoda</taxon>
        <taxon>Anostraca</taxon>
        <taxon>Artemiidae</taxon>
        <taxon>Artemia</taxon>
    </lineage>
</organism>
<proteinExistence type="predicted"/>
<dbReference type="AlphaFoldDB" id="A0AA88HAK5"/>
<evidence type="ECO:0000313" key="4">
    <source>
        <dbReference type="Proteomes" id="UP001187531"/>
    </source>
</evidence>
<comment type="caution">
    <text evidence="3">The sequence shown here is derived from an EMBL/GenBank/DDBJ whole genome shotgun (WGS) entry which is preliminary data.</text>
</comment>
<reference evidence="3" key="1">
    <citation type="submission" date="2023-07" db="EMBL/GenBank/DDBJ databases">
        <title>Chromosome-level genome assembly of Artemia franciscana.</title>
        <authorList>
            <person name="Jo E."/>
        </authorList>
    </citation>
    <scope>NUCLEOTIDE SEQUENCE</scope>
    <source>
        <tissue evidence="3">Whole body</tissue>
    </source>
</reference>
<evidence type="ECO:0000313" key="3">
    <source>
        <dbReference type="EMBL" id="KAK2701887.1"/>
    </source>
</evidence>
<keyword evidence="1" id="KW-0175">Coiled coil</keyword>